<protein>
    <submittedName>
        <fullName evidence="3">Glutaredoxin-like protein NrdH</fullName>
    </submittedName>
</protein>
<dbReference type="GO" id="GO:0045454">
    <property type="term" value="P:cell redox homeostasis"/>
    <property type="evidence" value="ECO:0007669"/>
    <property type="project" value="TreeGrafter"/>
</dbReference>
<reference evidence="3 4" key="1">
    <citation type="submission" date="2014-03" db="EMBL/GenBank/DDBJ databases">
        <title>Genomics of Bifidobacteria.</title>
        <authorList>
            <person name="Ventura M."/>
            <person name="Milani C."/>
            <person name="Lugli G.A."/>
        </authorList>
    </citation>
    <scope>NUCLEOTIDE SEQUENCE [LARGE SCALE GENOMIC DNA]</scope>
    <source>
        <strain evidence="3 4">LMG 10510</strain>
    </source>
</reference>
<feature type="compositionally biased region" description="Polar residues" evidence="1">
    <location>
        <begin position="25"/>
        <end position="40"/>
    </location>
</feature>
<dbReference type="InterPro" id="IPR036249">
    <property type="entry name" value="Thioredoxin-like_sf"/>
</dbReference>
<sequence length="132" mass="14118">MYCCSGSGATPAGDGPAYAARPGCTSQRAAPNRQPHTTVRNHAGHGRRTKGALMSTTIYTKPGCPQCTATRRAFDRLGLDYRTVDITHDPTAAQTLRDAGFLQAPVVVTDAGSWSGYRPDRIRLLLRQGDAS</sequence>
<accession>A0A087AG96</accession>
<dbReference type="PANTHER" id="PTHR34386">
    <property type="entry name" value="GLUTAREDOXIN"/>
    <property type="match status" value="1"/>
</dbReference>
<dbReference type="PROSITE" id="PS51354">
    <property type="entry name" value="GLUTAREDOXIN_2"/>
    <property type="match status" value="1"/>
</dbReference>
<dbReference type="InterPro" id="IPR051548">
    <property type="entry name" value="Grx-like_ET"/>
</dbReference>
<dbReference type="PANTHER" id="PTHR34386:SF1">
    <property type="entry name" value="GLUTAREDOXIN-LIKE PROTEIN NRDH"/>
    <property type="match status" value="1"/>
</dbReference>
<dbReference type="eggNOG" id="COG0695">
    <property type="taxonomic scope" value="Bacteria"/>
</dbReference>
<dbReference type="Proteomes" id="UP000028995">
    <property type="component" value="Unassembled WGS sequence"/>
</dbReference>
<gene>
    <name evidence="3" type="ORF">BCHO_0957</name>
</gene>
<evidence type="ECO:0000313" key="3">
    <source>
        <dbReference type="EMBL" id="KFI57796.1"/>
    </source>
</evidence>
<dbReference type="STRING" id="35760.BCHO_0957"/>
<dbReference type="GO" id="GO:0009055">
    <property type="term" value="F:electron transfer activity"/>
    <property type="evidence" value="ECO:0007669"/>
    <property type="project" value="TreeGrafter"/>
</dbReference>
<dbReference type="EMBL" id="JGYU01000003">
    <property type="protein sequence ID" value="KFI57796.1"/>
    <property type="molecule type" value="Genomic_DNA"/>
</dbReference>
<evidence type="ECO:0000259" key="2">
    <source>
        <dbReference type="Pfam" id="PF00462"/>
    </source>
</evidence>
<name>A0A087AG96_9BIFI</name>
<proteinExistence type="predicted"/>
<feature type="region of interest" description="Disordered" evidence="1">
    <location>
        <begin position="25"/>
        <end position="49"/>
    </location>
</feature>
<dbReference type="CDD" id="cd02976">
    <property type="entry name" value="NrdH"/>
    <property type="match status" value="1"/>
</dbReference>
<dbReference type="SUPFAM" id="SSF52833">
    <property type="entry name" value="Thioredoxin-like"/>
    <property type="match status" value="1"/>
</dbReference>
<evidence type="ECO:0000313" key="4">
    <source>
        <dbReference type="Proteomes" id="UP000028995"/>
    </source>
</evidence>
<feature type="domain" description="Glutaredoxin" evidence="2">
    <location>
        <begin position="57"/>
        <end position="110"/>
    </location>
</feature>
<comment type="caution">
    <text evidence="3">The sequence shown here is derived from an EMBL/GenBank/DDBJ whole genome shotgun (WGS) entry which is preliminary data.</text>
</comment>
<organism evidence="3 4">
    <name type="scientific">Bifidobacterium choerinum</name>
    <dbReference type="NCBI Taxonomy" id="35760"/>
    <lineage>
        <taxon>Bacteria</taxon>
        <taxon>Bacillati</taxon>
        <taxon>Actinomycetota</taxon>
        <taxon>Actinomycetes</taxon>
        <taxon>Bifidobacteriales</taxon>
        <taxon>Bifidobacteriaceae</taxon>
        <taxon>Bifidobacterium</taxon>
    </lineage>
</organism>
<dbReference type="Gene3D" id="3.40.30.10">
    <property type="entry name" value="Glutaredoxin"/>
    <property type="match status" value="1"/>
</dbReference>
<evidence type="ECO:0000256" key="1">
    <source>
        <dbReference type="SAM" id="MobiDB-lite"/>
    </source>
</evidence>
<dbReference type="Pfam" id="PF00462">
    <property type="entry name" value="Glutaredoxin"/>
    <property type="match status" value="1"/>
</dbReference>
<dbReference type="InterPro" id="IPR002109">
    <property type="entry name" value="Glutaredoxin"/>
</dbReference>
<dbReference type="AlphaFoldDB" id="A0A087AG96"/>
<keyword evidence="4" id="KW-1185">Reference proteome</keyword>